<dbReference type="PROSITE" id="PS50943">
    <property type="entry name" value="HTH_CROC1"/>
    <property type="match status" value="1"/>
</dbReference>
<dbReference type="CDD" id="cd00093">
    <property type="entry name" value="HTH_XRE"/>
    <property type="match status" value="1"/>
</dbReference>
<dbReference type="SUPFAM" id="SSF47413">
    <property type="entry name" value="lambda repressor-like DNA-binding domains"/>
    <property type="match status" value="1"/>
</dbReference>
<sequence length="95" mass="10817">MMLDIATFVPLVETLKFKFESYSAKRLKELRTERGLTQEDVSSKAGIPLPTLKKWELGQRTPAIEGLSKLGKFFGVFFFAEWEDGHSPLNPPKDE</sequence>
<dbReference type="Gene3D" id="1.10.260.40">
    <property type="entry name" value="lambda repressor-like DNA-binding domains"/>
    <property type="match status" value="1"/>
</dbReference>
<evidence type="ECO:0000259" key="1">
    <source>
        <dbReference type="PROSITE" id="PS50943"/>
    </source>
</evidence>
<dbReference type="InterPro" id="IPR001387">
    <property type="entry name" value="Cro/C1-type_HTH"/>
</dbReference>
<dbReference type="AlphaFoldDB" id="A0A2M7G7B7"/>
<protein>
    <recommendedName>
        <fullName evidence="1">HTH cro/C1-type domain-containing protein</fullName>
    </recommendedName>
</protein>
<evidence type="ECO:0000313" key="2">
    <source>
        <dbReference type="EMBL" id="PIW17960.1"/>
    </source>
</evidence>
<dbReference type="InterPro" id="IPR010982">
    <property type="entry name" value="Lambda_DNA-bd_dom_sf"/>
</dbReference>
<dbReference type="Pfam" id="PF01381">
    <property type="entry name" value="HTH_3"/>
    <property type="match status" value="1"/>
</dbReference>
<reference evidence="2 3" key="1">
    <citation type="submission" date="2017-09" db="EMBL/GenBank/DDBJ databases">
        <title>Depth-based differentiation of microbial function through sediment-hosted aquifers and enrichment of novel symbionts in the deep terrestrial subsurface.</title>
        <authorList>
            <person name="Probst A.J."/>
            <person name="Ladd B."/>
            <person name="Jarett J.K."/>
            <person name="Geller-Mcgrath D.E."/>
            <person name="Sieber C.M."/>
            <person name="Emerson J.B."/>
            <person name="Anantharaman K."/>
            <person name="Thomas B.C."/>
            <person name="Malmstrom R."/>
            <person name="Stieglmeier M."/>
            <person name="Klingl A."/>
            <person name="Woyke T."/>
            <person name="Ryan C.M."/>
            <person name="Banfield J.F."/>
        </authorList>
    </citation>
    <scope>NUCLEOTIDE SEQUENCE [LARGE SCALE GENOMIC DNA]</scope>
    <source>
        <strain evidence="2">CG17_big_fil_post_rev_8_21_14_2_50_48_46</strain>
    </source>
</reference>
<name>A0A2M7G7B7_9BACT</name>
<accession>A0A2M7G7B7</accession>
<comment type="caution">
    <text evidence="2">The sequence shown here is derived from an EMBL/GenBank/DDBJ whole genome shotgun (WGS) entry which is preliminary data.</text>
</comment>
<dbReference type="EMBL" id="PFFQ01000017">
    <property type="protein sequence ID" value="PIW17960.1"/>
    <property type="molecule type" value="Genomic_DNA"/>
</dbReference>
<evidence type="ECO:0000313" key="3">
    <source>
        <dbReference type="Proteomes" id="UP000231019"/>
    </source>
</evidence>
<proteinExistence type="predicted"/>
<organism evidence="2 3">
    <name type="scientific">bacterium (Candidatus Blackallbacteria) CG17_big_fil_post_rev_8_21_14_2_50_48_46</name>
    <dbReference type="NCBI Taxonomy" id="2014261"/>
    <lineage>
        <taxon>Bacteria</taxon>
        <taxon>Candidatus Blackallbacteria</taxon>
    </lineage>
</organism>
<dbReference type="SMART" id="SM00530">
    <property type="entry name" value="HTH_XRE"/>
    <property type="match status" value="1"/>
</dbReference>
<gene>
    <name evidence="2" type="ORF">COW36_06695</name>
</gene>
<feature type="domain" description="HTH cro/C1-type" evidence="1">
    <location>
        <begin position="27"/>
        <end position="82"/>
    </location>
</feature>
<dbReference type="Proteomes" id="UP000231019">
    <property type="component" value="Unassembled WGS sequence"/>
</dbReference>
<dbReference type="GO" id="GO:0003677">
    <property type="term" value="F:DNA binding"/>
    <property type="evidence" value="ECO:0007669"/>
    <property type="project" value="InterPro"/>
</dbReference>